<dbReference type="GO" id="GO:0009228">
    <property type="term" value="P:thiamine biosynthetic process"/>
    <property type="evidence" value="ECO:0007669"/>
    <property type="project" value="InterPro"/>
</dbReference>
<evidence type="ECO:0000313" key="1">
    <source>
        <dbReference type="EMBL" id="GAX60707.1"/>
    </source>
</evidence>
<gene>
    <name evidence="1" type="ORF">SCALIN_C13_0224</name>
</gene>
<accession>A0A286TXV8</accession>
<sequence length="72" mass="8412">MGIARRDLDWKTQFETAITSEKTEEIRKNRPPIEDETCTMCSSVFSLKGVMEYYEDDLKDSRKKNYSAALQI</sequence>
<comment type="caution">
    <text evidence="1">The sequence shown here is derived from an EMBL/GenBank/DDBJ whole genome shotgun (WGS) entry which is preliminary data.</text>
</comment>
<organism evidence="1 2">
    <name type="scientific">Candidatus Scalindua japonica</name>
    <dbReference type="NCBI Taxonomy" id="1284222"/>
    <lineage>
        <taxon>Bacteria</taxon>
        <taxon>Pseudomonadati</taxon>
        <taxon>Planctomycetota</taxon>
        <taxon>Candidatus Brocadiia</taxon>
        <taxon>Candidatus Brocadiales</taxon>
        <taxon>Candidatus Scalinduaceae</taxon>
        <taxon>Candidatus Scalindua</taxon>
    </lineage>
</organism>
<protein>
    <submittedName>
        <fullName evidence="1">Phosphomethylpyrimidine synthase 2</fullName>
    </submittedName>
</protein>
<dbReference type="Proteomes" id="UP000218542">
    <property type="component" value="Unassembled WGS sequence"/>
</dbReference>
<proteinExistence type="predicted"/>
<dbReference type="EMBL" id="BAOS01000013">
    <property type="protein sequence ID" value="GAX60707.1"/>
    <property type="molecule type" value="Genomic_DNA"/>
</dbReference>
<keyword evidence="2" id="KW-1185">Reference proteome</keyword>
<dbReference type="InterPro" id="IPR002817">
    <property type="entry name" value="ThiC/BzaA/B"/>
</dbReference>
<dbReference type="Pfam" id="PF01964">
    <property type="entry name" value="ThiC_Rad_SAM"/>
    <property type="match status" value="1"/>
</dbReference>
<reference evidence="1 2" key="1">
    <citation type="journal article" date="2017" name="Environ. Microbiol. Rep.">
        <title>Genetic diversity of marine anaerobic ammonium-oxidizing bacteria as revealed by genomic and proteomic analyses of 'Candidatus Scalindua japonica'.</title>
        <authorList>
            <person name="Oshiki M."/>
            <person name="Mizuto K."/>
            <person name="Kimura Z."/>
            <person name="Kindaichi T."/>
            <person name="Satoh H."/>
            <person name="Okabe S."/>
        </authorList>
    </citation>
    <scope>NUCLEOTIDE SEQUENCE [LARGE SCALE GENOMIC DNA]</scope>
    <source>
        <strain evidence="2">husup-a2</strain>
    </source>
</reference>
<evidence type="ECO:0000313" key="2">
    <source>
        <dbReference type="Proteomes" id="UP000218542"/>
    </source>
</evidence>
<name>A0A286TXV8_9BACT</name>
<dbReference type="AlphaFoldDB" id="A0A286TXV8"/>
<dbReference type="GO" id="GO:0051536">
    <property type="term" value="F:iron-sulfur cluster binding"/>
    <property type="evidence" value="ECO:0007669"/>
    <property type="project" value="InterPro"/>
</dbReference>